<dbReference type="GO" id="GO:0031177">
    <property type="term" value="F:phosphopantetheine binding"/>
    <property type="evidence" value="ECO:0007669"/>
    <property type="project" value="InterPro"/>
</dbReference>
<sequence>MLHQLVPDQGVTNVAVYVVESTGPVRWWPLREAFQFLLDRHSALRTSYLERDGEPFKVIAAPGDVDVDVDVMHATAADRERDLTEYAARPFDVRTAPLARLGVQTVDGAETRICLVAAHLAVDAASVRLLLTELRTAYAAISATGEPPDLPSPRTVPPADCRPVSLRYWRERLTGYHADAMQLAPATGSPLTFAAAQIVRRLPDTVVDTVSSLCRRCGGTEASVLLAAYLLALRSQGAADDAVVGVMVSNRPSGTAAVGYYVSTVPVRAGIVPDAGFADLVRVTGAALLDGVEHADVSFEQLALEVARSGEDPMWWRSGVVRQTFNYRPPVPASAAAHAAAGRDVHTGLSRFQVELTFENAFGGLFAQLAYSTEVHDETFATALLERIEAVLLQAGPDVARPVGDLDLRTAAEREVAARVNRTAVRWPGPQSVPELILAAVNAGPDAPAVRSDGRTMSYAELGEAAAGVAAALHRVGVRPGEVIALGGVRGPALAAAVLGTWLAGAAYLPLDPGHPAARLVGQLDDADCRIILDGHLLPADCHTGRTLLAVGDTAGSGRLPTDFAPPAQDAIAYVIYTSGSTGEPKGVRLTHRNLANVVRHFAGLLDADASTVMLWLTTFAFDISALELCLPLTCGGTVVVAPDEIRASPEHLLDLVERSGVSLIQATPTTWRMLLPEAGDRLAGRVALCGGEPMSPALARQLGAATGRAFNVYGPTETTIWSTVLPLGAEPPERITVGYPIANTGVHVLDARQRPVPPMVVGELCLSGAGVASGYHERPELTADRFRTSRSIGRYYRTGDVARQLPDGRIELLGRRDRQVKLRGHRIELGEVEHALAENDQVAAVSVVVGGDPSGADGHLVAFVVPAAAAGRTDVAESVWESARNRLPAYCVPGRVVVVSELPQTPNGKVDVVALTHATEQSRAEPVRPAGTAAPTGPVEEALVRAWREVLNLPGVDRHTNFFLAGGTSLLAVRLAAAATDALAVPVTMGSVFRAPTPAALAALLTAAAPDGIEEAS</sequence>
<dbReference type="InterPro" id="IPR036736">
    <property type="entry name" value="ACP-like_sf"/>
</dbReference>
<dbReference type="PROSITE" id="PS00455">
    <property type="entry name" value="AMP_BINDING"/>
    <property type="match status" value="1"/>
</dbReference>
<dbReference type="AlphaFoldDB" id="A0A0A6UUZ3"/>
<evidence type="ECO:0000313" key="6">
    <source>
        <dbReference type="Proteomes" id="UP000054537"/>
    </source>
</evidence>
<dbReference type="SUPFAM" id="SSF56801">
    <property type="entry name" value="Acetyl-CoA synthetase-like"/>
    <property type="match status" value="1"/>
</dbReference>
<evidence type="ECO:0000256" key="1">
    <source>
        <dbReference type="ARBA" id="ARBA00001957"/>
    </source>
</evidence>
<dbReference type="SMART" id="SM00823">
    <property type="entry name" value="PKS_PP"/>
    <property type="match status" value="1"/>
</dbReference>
<dbReference type="GO" id="GO:0005737">
    <property type="term" value="C:cytoplasm"/>
    <property type="evidence" value="ECO:0007669"/>
    <property type="project" value="TreeGrafter"/>
</dbReference>
<dbReference type="STRING" id="1869.MB27_05250"/>
<dbReference type="NCBIfam" id="TIGR01733">
    <property type="entry name" value="AA-adenyl-dom"/>
    <property type="match status" value="1"/>
</dbReference>
<dbReference type="SUPFAM" id="SSF47336">
    <property type="entry name" value="ACP-like"/>
    <property type="match status" value="1"/>
</dbReference>
<dbReference type="InterPro" id="IPR045851">
    <property type="entry name" value="AMP-bd_C_sf"/>
</dbReference>
<dbReference type="Gene3D" id="3.30.559.30">
    <property type="entry name" value="Nonribosomal peptide synthetase, condensation domain"/>
    <property type="match status" value="1"/>
</dbReference>
<comment type="caution">
    <text evidence="5">The sequence shown here is derived from an EMBL/GenBank/DDBJ whole genome shotgun (WGS) entry which is preliminary data.</text>
</comment>
<accession>A0A0A6UUZ3</accession>
<dbReference type="InterPro" id="IPR025110">
    <property type="entry name" value="AMP-bd_C"/>
</dbReference>
<evidence type="ECO:0000256" key="3">
    <source>
        <dbReference type="ARBA" id="ARBA00022553"/>
    </source>
</evidence>
<keyword evidence="2" id="KW-0596">Phosphopantetheine</keyword>
<comment type="cofactor">
    <cofactor evidence="1">
        <name>pantetheine 4'-phosphate</name>
        <dbReference type="ChEBI" id="CHEBI:47942"/>
    </cofactor>
</comment>
<proteinExistence type="predicted"/>
<dbReference type="eggNOG" id="COG1020">
    <property type="taxonomic scope" value="Bacteria"/>
</dbReference>
<dbReference type="Pfam" id="PF00501">
    <property type="entry name" value="AMP-binding"/>
    <property type="match status" value="1"/>
</dbReference>
<gene>
    <name evidence="5" type="ORF">MB27_05250</name>
</gene>
<dbReference type="InterPro" id="IPR023213">
    <property type="entry name" value="CAT-like_dom_sf"/>
</dbReference>
<dbReference type="InterPro" id="IPR000873">
    <property type="entry name" value="AMP-dep_synth/lig_dom"/>
</dbReference>
<dbReference type="InterPro" id="IPR010071">
    <property type="entry name" value="AA_adenyl_dom"/>
</dbReference>
<dbReference type="Gene3D" id="3.30.559.10">
    <property type="entry name" value="Chloramphenicol acetyltransferase-like domain"/>
    <property type="match status" value="1"/>
</dbReference>
<dbReference type="GO" id="GO:0044550">
    <property type="term" value="P:secondary metabolite biosynthetic process"/>
    <property type="evidence" value="ECO:0007669"/>
    <property type="project" value="TreeGrafter"/>
</dbReference>
<dbReference type="Gene3D" id="1.10.1200.10">
    <property type="entry name" value="ACP-like"/>
    <property type="match status" value="1"/>
</dbReference>
<dbReference type="EMBL" id="JRTT01000005">
    <property type="protein sequence ID" value="KHD78259.1"/>
    <property type="molecule type" value="Genomic_DNA"/>
</dbReference>
<dbReference type="InterPro" id="IPR042099">
    <property type="entry name" value="ANL_N_sf"/>
</dbReference>
<evidence type="ECO:0000313" key="5">
    <source>
        <dbReference type="EMBL" id="KHD78259.1"/>
    </source>
</evidence>
<dbReference type="InterPro" id="IPR020845">
    <property type="entry name" value="AMP-binding_CS"/>
</dbReference>
<dbReference type="InterPro" id="IPR020806">
    <property type="entry name" value="PKS_PP-bd"/>
</dbReference>
<evidence type="ECO:0000259" key="4">
    <source>
        <dbReference type="PROSITE" id="PS50075"/>
    </source>
</evidence>
<dbReference type="PANTHER" id="PTHR45527:SF1">
    <property type="entry name" value="FATTY ACID SYNTHASE"/>
    <property type="match status" value="1"/>
</dbReference>
<dbReference type="GO" id="GO:0008610">
    <property type="term" value="P:lipid biosynthetic process"/>
    <property type="evidence" value="ECO:0007669"/>
    <property type="project" value="UniProtKB-ARBA"/>
</dbReference>
<dbReference type="InterPro" id="IPR001242">
    <property type="entry name" value="Condensation_dom"/>
</dbReference>
<dbReference type="Pfam" id="PF00668">
    <property type="entry name" value="Condensation"/>
    <property type="match status" value="1"/>
</dbReference>
<organism evidence="5 6">
    <name type="scientific">Actinoplanes utahensis</name>
    <dbReference type="NCBI Taxonomy" id="1869"/>
    <lineage>
        <taxon>Bacteria</taxon>
        <taxon>Bacillati</taxon>
        <taxon>Actinomycetota</taxon>
        <taxon>Actinomycetes</taxon>
        <taxon>Micromonosporales</taxon>
        <taxon>Micromonosporaceae</taxon>
        <taxon>Actinoplanes</taxon>
    </lineage>
</organism>
<dbReference type="Pfam" id="PF00550">
    <property type="entry name" value="PP-binding"/>
    <property type="match status" value="1"/>
</dbReference>
<feature type="domain" description="Carrier" evidence="4">
    <location>
        <begin position="935"/>
        <end position="1010"/>
    </location>
</feature>
<dbReference type="PROSITE" id="PS50075">
    <property type="entry name" value="CARRIER"/>
    <property type="match status" value="1"/>
</dbReference>
<dbReference type="GO" id="GO:0003824">
    <property type="term" value="F:catalytic activity"/>
    <property type="evidence" value="ECO:0007669"/>
    <property type="project" value="InterPro"/>
</dbReference>
<dbReference type="PANTHER" id="PTHR45527">
    <property type="entry name" value="NONRIBOSOMAL PEPTIDE SYNTHETASE"/>
    <property type="match status" value="1"/>
</dbReference>
<dbReference type="InterPro" id="IPR009081">
    <property type="entry name" value="PP-bd_ACP"/>
</dbReference>
<dbReference type="Pfam" id="PF13193">
    <property type="entry name" value="AMP-binding_C"/>
    <property type="match status" value="1"/>
</dbReference>
<dbReference type="Proteomes" id="UP000054537">
    <property type="component" value="Unassembled WGS sequence"/>
</dbReference>
<keyword evidence="3" id="KW-0597">Phosphoprotein</keyword>
<keyword evidence="6" id="KW-1185">Reference proteome</keyword>
<evidence type="ECO:0000256" key="2">
    <source>
        <dbReference type="ARBA" id="ARBA00022450"/>
    </source>
</evidence>
<dbReference type="SUPFAM" id="SSF52777">
    <property type="entry name" value="CoA-dependent acyltransferases"/>
    <property type="match status" value="2"/>
</dbReference>
<dbReference type="Gene3D" id="3.40.50.12780">
    <property type="entry name" value="N-terminal domain of ligase-like"/>
    <property type="match status" value="1"/>
</dbReference>
<dbReference type="Gene3D" id="3.30.300.30">
    <property type="match status" value="1"/>
</dbReference>
<protein>
    <recommendedName>
        <fullName evidence="4">Carrier domain-containing protein</fullName>
    </recommendedName>
</protein>
<reference evidence="5 6" key="1">
    <citation type="submission" date="2014-10" db="EMBL/GenBank/DDBJ databases">
        <title>Draft genome sequence of Actinoplanes utahensis NRRL 12052.</title>
        <authorList>
            <person name="Velasco-Bucheli B."/>
            <person name="del Cerro C."/>
            <person name="Hormigo D."/>
            <person name="Garcia J.L."/>
            <person name="Acebal C."/>
            <person name="Arroyo M."/>
            <person name="de la Mata I."/>
        </authorList>
    </citation>
    <scope>NUCLEOTIDE SEQUENCE [LARGE SCALE GENOMIC DNA]</scope>
    <source>
        <strain evidence="5 6">NRRL 12052</strain>
    </source>
</reference>
<name>A0A0A6UUZ3_ACTUT</name>
<dbReference type="GO" id="GO:0043041">
    <property type="term" value="P:amino acid activation for nonribosomal peptide biosynthetic process"/>
    <property type="evidence" value="ECO:0007669"/>
    <property type="project" value="TreeGrafter"/>
</dbReference>